<evidence type="ECO:0000313" key="3">
    <source>
        <dbReference type="Proteomes" id="UP000054248"/>
    </source>
</evidence>
<keyword evidence="3" id="KW-1185">Reference proteome</keyword>
<dbReference type="AlphaFoldDB" id="A0A0C3PY33"/>
<feature type="region of interest" description="Disordered" evidence="1">
    <location>
        <begin position="80"/>
        <end position="100"/>
    </location>
</feature>
<reference evidence="2 3" key="1">
    <citation type="submission" date="2014-04" db="EMBL/GenBank/DDBJ databases">
        <authorList>
            <consortium name="DOE Joint Genome Institute"/>
            <person name="Kuo A."/>
            <person name="Girlanda M."/>
            <person name="Perotto S."/>
            <person name="Kohler A."/>
            <person name="Nagy L.G."/>
            <person name="Floudas D."/>
            <person name="Copeland A."/>
            <person name="Barry K.W."/>
            <person name="Cichocki N."/>
            <person name="Veneault-Fourrey C."/>
            <person name="LaButti K."/>
            <person name="Lindquist E.A."/>
            <person name="Lipzen A."/>
            <person name="Lundell T."/>
            <person name="Morin E."/>
            <person name="Murat C."/>
            <person name="Sun H."/>
            <person name="Tunlid A."/>
            <person name="Henrissat B."/>
            <person name="Grigoriev I.V."/>
            <person name="Hibbett D.S."/>
            <person name="Martin F."/>
            <person name="Nordberg H.P."/>
            <person name="Cantor M.N."/>
            <person name="Hua S.X."/>
        </authorList>
    </citation>
    <scope>NUCLEOTIDE SEQUENCE [LARGE SCALE GENOMIC DNA]</scope>
    <source>
        <strain evidence="2 3">MUT 4182</strain>
    </source>
</reference>
<dbReference type="HOGENOM" id="CLU_2312996_0_0_1"/>
<dbReference type="EMBL" id="KN823187">
    <property type="protein sequence ID" value="KIO20095.1"/>
    <property type="molecule type" value="Genomic_DNA"/>
</dbReference>
<name>A0A0C3PY33_9AGAM</name>
<reference evidence="3" key="2">
    <citation type="submission" date="2015-01" db="EMBL/GenBank/DDBJ databases">
        <title>Evolutionary Origins and Diversification of the Mycorrhizal Mutualists.</title>
        <authorList>
            <consortium name="DOE Joint Genome Institute"/>
            <consortium name="Mycorrhizal Genomics Consortium"/>
            <person name="Kohler A."/>
            <person name="Kuo A."/>
            <person name="Nagy L.G."/>
            <person name="Floudas D."/>
            <person name="Copeland A."/>
            <person name="Barry K.W."/>
            <person name="Cichocki N."/>
            <person name="Veneault-Fourrey C."/>
            <person name="LaButti K."/>
            <person name="Lindquist E.A."/>
            <person name="Lipzen A."/>
            <person name="Lundell T."/>
            <person name="Morin E."/>
            <person name="Murat C."/>
            <person name="Riley R."/>
            <person name="Ohm R."/>
            <person name="Sun H."/>
            <person name="Tunlid A."/>
            <person name="Henrissat B."/>
            <person name="Grigoriev I.V."/>
            <person name="Hibbett D.S."/>
            <person name="Martin F."/>
        </authorList>
    </citation>
    <scope>NUCLEOTIDE SEQUENCE [LARGE SCALE GENOMIC DNA]</scope>
    <source>
        <strain evidence="3">MUT 4182</strain>
    </source>
</reference>
<organism evidence="2 3">
    <name type="scientific">Tulasnella calospora MUT 4182</name>
    <dbReference type="NCBI Taxonomy" id="1051891"/>
    <lineage>
        <taxon>Eukaryota</taxon>
        <taxon>Fungi</taxon>
        <taxon>Dikarya</taxon>
        <taxon>Basidiomycota</taxon>
        <taxon>Agaricomycotina</taxon>
        <taxon>Agaricomycetes</taxon>
        <taxon>Cantharellales</taxon>
        <taxon>Tulasnellaceae</taxon>
        <taxon>Tulasnella</taxon>
    </lineage>
</organism>
<sequence length="100" mass="11053">MLSSLTITKHDGSSTVQVSTKVEDTATLSTLRTIAEKEGIMSASDQFMTRKSGSYVRKNTEKRLAWANIQDREDKSVHINVGGKDVTSQDDLSDSQKTFL</sequence>
<protein>
    <recommendedName>
        <fullName evidence="4">Ubiquitin-like domain-containing protein</fullName>
    </recommendedName>
</protein>
<evidence type="ECO:0008006" key="4">
    <source>
        <dbReference type="Google" id="ProtNLM"/>
    </source>
</evidence>
<gene>
    <name evidence="2" type="ORF">M407DRAFT_221313</name>
</gene>
<evidence type="ECO:0000313" key="2">
    <source>
        <dbReference type="EMBL" id="KIO20095.1"/>
    </source>
</evidence>
<accession>A0A0C3PY33</accession>
<proteinExistence type="predicted"/>
<feature type="non-terminal residue" evidence="2">
    <location>
        <position position="100"/>
    </location>
</feature>
<dbReference type="Proteomes" id="UP000054248">
    <property type="component" value="Unassembled WGS sequence"/>
</dbReference>
<evidence type="ECO:0000256" key="1">
    <source>
        <dbReference type="SAM" id="MobiDB-lite"/>
    </source>
</evidence>